<name>A0ABR4P169_9SACH</name>
<evidence type="ECO:0000313" key="2">
    <source>
        <dbReference type="EMBL" id="KAL3235353.1"/>
    </source>
</evidence>
<feature type="region of interest" description="Disordered" evidence="1">
    <location>
        <begin position="296"/>
        <end position="362"/>
    </location>
</feature>
<feature type="compositionally biased region" description="Low complexity" evidence="1">
    <location>
        <begin position="394"/>
        <end position="406"/>
    </location>
</feature>
<accession>A0ABR4P169</accession>
<feature type="compositionally biased region" description="Polar residues" evidence="1">
    <location>
        <begin position="296"/>
        <end position="310"/>
    </location>
</feature>
<reference evidence="2 3" key="1">
    <citation type="submission" date="2024-05" db="EMBL/GenBank/DDBJ databases">
        <title>Long read based assembly of the Candida bracarensis genome reveals expanded adhesin content.</title>
        <authorList>
            <person name="Marcet-Houben M."/>
            <person name="Ksiezopolska E."/>
            <person name="Gabaldon T."/>
        </authorList>
    </citation>
    <scope>NUCLEOTIDE SEQUENCE [LARGE SCALE GENOMIC DNA]</scope>
    <source>
        <strain evidence="2 3">CBM6</strain>
    </source>
</reference>
<gene>
    <name evidence="2" type="ORF">RNJ44_00112</name>
</gene>
<feature type="compositionally biased region" description="Polar residues" evidence="1">
    <location>
        <begin position="335"/>
        <end position="344"/>
    </location>
</feature>
<proteinExistence type="predicted"/>
<evidence type="ECO:0000313" key="3">
    <source>
        <dbReference type="Proteomes" id="UP001623330"/>
    </source>
</evidence>
<feature type="region of interest" description="Disordered" evidence="1">
    <location>
        <begin position="386"/>
        <end position="433"/>
    </location>
</feature>
<feature type="compositionally biased region" description="Low complexity" evidence="1">
    <location>
        <begin position="312"/>
        <end position="333"/>
    </location>
</feature>
<protein>
    <recommendedName>
        <fullName evidence="4">F-box domain-containing protein</fullName>
    </recommendedName>
</protein>
<keyword evidence="3" id="KW-1185">Reference proteome</keyword>
<evidence type="ECO:0008006" key="4">
    <source>
        <dbReference type="Google" id="ProtNLM"/>
    </source>
</evidence>
<dbReference type="EMBL" id="JBEVYD010000001">
    <property type="protein sequence ID" value="KAL3235353.1"/>
    <property type="molecule type" value="Genomic_DNA"/>
</dbReference>
<evidence type="ECO:0000256" key="1">
    <source>
        <dbReference type="SAM" id="MobiDB-lite"/>
    </source>
</evidence>
<sequence>MSVKTSRIQNVNIVSTNYSRYGVSVYDRLYNGKGEGSRNSDVQRKQLPELTKSESMASDLDNDNATISTNNSRKSLIKRKYRSLFSASSKKLITKLYEHGSTTDSFSIFSHKAAPETQPEELDVDVVDSPLIEQKQFSDLPEEVLKVVLGNLKDDQVSLVNCLYVNKALYNAAKPVLYEKPNFSSTYRVAQFVTSIRITPQNGALVKVLDLSNLKNGVISEKSGNANVNNTPSTVADSPDIDISNVFTGRSRATSVTSTNSNPSIMTTNATNGGKEVAYAGWRDWRYRHDPLYSSPLLNSYNNKRNNSRPASVKSVSTSNSSTSLSLFPNLLSKDGNTGSSSESKNNDHPLSTFKRTRSNSSVSSITNSIMSSLYNGSHVSLNTTVSGSESAIPKTPTKTKLQTPPANAEDSDQSPASSIKEDDTSSFGMTNDKASGTATTWFRMKLRGTRTRGQRNKDKILEKELKAKLTNNGSSEKIKKEVTIKRVQPFSSPHPFANKFLLKYAPYKDLPLGYILHILDHCPHLTELNLSNLVLCSDFEIIEKVKRKRFNSSLLLPSVQESVISTDTSDNLAVVYLTDSNKSYDYYDRMSNVNKHRRNSSMNGFWNSPSWGDGPAPIGSNKNELKRTNSQSLIRSGVELRKLNASEIFQHIVQNHSADFATKLHVKIDNVLWCRQEIVKSFILQSFENEKESHKDDSNDLFENDLVFSFEKSGLNRNTAWTCKGDLKDFVTLVVLEEVNKMDDLELENVFNIKAERHLEAGSTTDKAPEIYDVSNIFNVEYGFQSDHKKVMKFRLTILKNDMPMSYAVRQMTNQYSSIIVDLQNNRNVAMPHPVTPNEEHEENEVMEGVFVADVPEDNNAPDPNAGINEPLTTDPRLRIERITQEIVARLKELRGSDLRRNIGENNYVREEFRI</sequence>
<dbReference type="Proteomes" id="UP001623330">
    <property type="component" value="Unassembled WGS sequence"/>
</dbReference>
<organism evidence="2 3">
    <name type="scientific">Nakaseomyces bracarensis</name>
    <dbReference type="NCBI Taxonomy" id="273131"/>
    <lineage>
        <taxon>Eukaryota</taxon>
        <taxon>Fungi</taxon>
        <taxon>Dikarya</taxon>
        <taxon>Ascomycota</taxon>
        <taxon>Saccharomycotina</taxon>
        <taxon>Saccharomycetes</taxon>
        <taxon>Saccharomycetales</taxon>
        <taxon>Saccharomycetaceae</taxon>
        <taxon>Nakaseomyces</taxon>
    </lineage>
</organism>
<comment type="caution">
    <text evidence="2">The sequence shown here is derived from an EMBL/GenBank/DDBJ whole genome shotgun (WGS) entry which is preliminary data.</text>
</comment>